<dbReference type="CDD" id="cd19100">
    <property type="entry name" value="AKR_unchar"/>
    <property type="match status" value="1"/>
</dbReference>
<feature type="domain" description="NADP-dependent oxidoreductase" evidence="1">
    <location>
        <begin position="20"/>
        <end position="213"/>
    </location>
</feature>
<dbReference type="InterPro" id="IPR053135">
    <property type="entry name" value="AKR2_Oxidoreductase"/>
</dbReference>
<proteinExistence type="predicted"/>
<dbReference type="InterPro" id="IPR023210">
    <property type="entry name" value="NADP_OxRdtase_dom"/>
</dbReference>
<dbReference type="Pfam" id="PF00248">
    <property type="entry name" value="Aldo_ket_red"/>
    <property type="match status" value="1"/>
</dbReference>
<gene>
    <name evidence="2" type="ORF">I0Q91_08540</name>
</gene>
<name>A0A931AQK1_9FIRM</name>
<dbReference type="Gene3D" id="3.20.20.100">
    <property type="entry name" value="NADP-dependent oxidoreductase domain"/>
    <property type="match status" value="1"/>
</dbReference>
<dbReference type="Proteomes" id="UP000621436">
    <property type="component" value="Unassembled WGS sequence"/>
</dbReference>
<dbReference type="RefSeq" id="WP_270454070.1">
    <property type="nucleotide sequence ID" value="NZ_JADPIE010000004.1"/>
</dbReference>
<dbReference type="EMBL" id="JADPIE010000004">
    <property type="protein sequence ID" value="MBF8437122.1"/>
    <property type="molecule type" value="Genomic_DNA"/>
</dbReference>
<evidence type="ECO:0000259" key="1">
    <source>
        <dbReference type="Pfam" id="PF00248"/>
    </source>
</evidence>
<organism evidence="2 3">
    <name type="scientific">Halonatronomonas betaini</name>
    <dbReference type="NCBI Taxonomy" id="2778430"/>
    <lineage>
        <taxon>Bacteria</taxon>
        <taxon>Bacillati</taxon>
        <taxon>Bacillota</taxon>
        <taxon>Clostridia</taxon>
        <taxon>Halanaerobiales</taxon>
        <taxon>Halarsenatibacteraceae</taxon>
        <taxon>Halonatronomonas</taxon>
    </lineage>
</organism>
<evidence type="ECO:0000313" key="2">
    <source>
        <dbReference type="EMBL" id="MBF8437122.1"/>
    </source>
</evidence>
<keyword evidence="3" id="KW-1185">Reference proteome</keyword>
<dbReference type="AlphaFoldDB" id="A0A931AQK1"/>
<accession>A0A931AQK1</accession>
<reference evidence="2" key="1">
    <citation type="submission" date="2020-11" db="EMBL/GenBank/DDBJ databases">
        <title>Halonatronomonas betainensis gen. nov., sp. nov. a novel haloalkaliphilic representative of the family Halanaerobiacae capable of betaine degradation.</title>
        <authorList>
            <person name="Boltyanskaya Y."/>
            <person name="Kevbrin V."/>
            <person name="Detkova E."/>
            <person name="Grouzdev D.S."/>
            <person name="Koziaeva V."/>
            <person name="Zhilina T."/>
        </authorList>
    </citation>
    <scope>NUCLEOTIDE SEQUENCE</scope>
    <source>
        <strain evidence="2">Z-7014</strain>
    </source>
</reference>
<dbReference type="SUPFAM" id="SSF51430">
    <property type="entry name" value="NAD(P)-linked oxidoreductase"/>
    <property type="match status" value="1"/>
</dbReference>
<evidence type="ECO:0000313" key="3">
    <source>
        <dbReference type="Proteomes" id="UP000621436"/>
    </source>
</evidence>
<dbReference type="PANTHER" id="PTHR43312:SF1">
    <property type="entry name" value="NADP-DEPENDENT OXIDOREDUCTASE DOMAIN-CONTAINING PROTEIN"/>
    <property type="match status" value="1"/>
</dbReference>
<dbReference type="PANTHER" id="PTHR43312">
    <property type="entry name" value="D-THREO-ALDOSE 1-DEHYDROGENASE"/>
    <property type="match status" value="1"/>
</dbReference>
<protein>
    <submittedName>
        <fullName evidence="2">Aldo/keto reductase</fullName>
    </submittedName>
</protein>
<sequence length="280" mass="31967">MASRVPTRVLGSTGEEVSILGLGGYHIGLLEENDSIGLIREAIDQGITFMDNAWCYHNGLSEKLMGKALQDGYREKAFLMTKNHGRTVESFNKQLEDSLKRLQTDYIDLLQFHEIINEGEPARIEKEKVLEAALKAKEAGKIRYLGFTGHRDPHYHQQMLELDIDWDTFQIPVNILDYHYRSFQNQLIPQAEERGIGVIGMKSLAAGRIFNTDLSVEDAITYCLSLPISTLVSGIDSFQVLEQNLKIVENFKPATEEELYSLRTRIEPEAYKGQHEYYKH</sequence>
<comment type="caution">
    <text evidence="2">The sequence shown here is derived from an EMBL/GenBank/DDBJ whole genome shotgun (WGS) entry which is preliminary data.</text>
</comment>
<dbReference type="InterPro" id="IPR036812">
    <property type="entry name" value="NAD(P)_OxRdtase_dom_sf"/>
</dbReference>